<proteinExistence type="predicted"/>
<reference evidence="3" key="1">
    <citation type="journal article" date="2015" name="Nature">
        <title>Complex archaea that bridge the gap between prokaryotes and eukaryotes.</title>
        <authorList>
            <person name="Spang A."/>
            <person name="Saw J.H."/>
            <person name="Jorgensen S.L."/>
            <person name="Zaremba-Niedzwiedzka K."/>
            <person name="Martijn J."/>
            <person name="Lind A.E."/>
            <person name="van Eijk R."/>
            <person name="Schleper C."/>
            <person name="Guy L."/>
            <person name="Ettema T.J."/>
        </authorList>
    </citation>
    <scope>NUCLEOTIDE SEQUENCE</scope>
</reference>
<dbReference type="GO" id="GO:0006508">
    <property type="term" value="P:proteolysis"/>
    <property type="evidence" value="ECO:0007669"/>
    <property type="project" value="InterPro"/>
</dbReference>
<dbReference type="InterPro" id="IPR023827">
    <property type="entry name" value="Peptidase_S8_Asp-AS"/>
</dbReference>
<accession>A0A0F9BHF9</accession>
<evidence type="ECO:0000313" key="3">
    <source>
        <dbReference type="EMBL" id="KKL21299.1"/>
    </source>
</evidence>
<dbReference type="PROSITE" id="PS00136">
    <property type="entry name" value="SUBTILASE_ASP"/>
    <property type="match status" value="1"/>
</dbReference>
<dbReference type="SUPFAM" id="SSF52743">
    <property type="entry name" value="Subtilisin-like"/>
    <property type="match status" value="1"/>
</dbReference>
<evidence type="ECO:0000256" key="1">
    <source>
        <dbReference type="ARBA" id="ARBA00022801"/>
    </source>
</evidence>
<dbReference type="InterPro" id="IPR004184">
    <property type="entry name" value="PFL_dom"/>
</dbReference>
<dbReference type="InterPro" id="IPR036852">
    <property type="entry name" value="Peptidase_S8/S53_dom_sf"/>
</dbReference>
<dbReference type="InterPro" id="IPR037045">
    <property type="entry name" value="S8pro/Inhibitor_I9_sf"/>
</dbReference>
<dbReference type="SUPFAM" id="SSF51998">
    <property type="entry name" value="PFL-like glycyl radical enzymes"/>
    <property type="match status" value="1"/>
</dbReference>
<sequence>MSGSRVVSENVKRWPRRLALGLAAMLVTLLALNGGSSSAADNVHGAVYDWARANPEQDVPVLIQTDGDSDAVADFILSSGGTVQREFEIIPAVETDVSPAFISALAGHPSVAWISLDAPVVSTGGSDAVDTRYLTTAYPFAVNAPEVWNGDVSRTGRGVTVAVVDTGITNNNKDFKDGKKSRVLFDVAIETVAEGASFPAFLNDDAFIAAAVERGTAIGDAREYTFVGCG</sequence>
<gene>
    <name evidence="3" type="ORF">LCGC14_2446840</name>
</gene>
<dbReference type="Gene3D" id="3.30.70.80">
    <property type="entry name" value="Peptidase S8 propeptide/proteinase inhibitor I9"/>
    <property type="match status" value="1"/>
</dbReference>
<feature type="domain" description="PFL" evidence="2">
    <location>
        <begin position="185"/>
        <end position="229"/>
    </location>
</feature>
<dbReference type="Pfam" id="PF02901">
    <property type="entry name" value="PFL-like"/>
    <property type="match status" value="1"/>
</dbReference>
<feature type="non-terminal residue" evidence="3">
    <location>
        <position position="230"/>
    </location>
</feature>
<comment type="caution">
    <text evidence="3">The sequence shown here is derived from an EMBL/GenBank/DDBJ whole genome shotgun (WGS) entry which is preliminary data.</text>
</comment>
<dbReference type="EMBL" id="LAZR01037788">
    <property type="protein sequence ID" value="KKL21299.1"/>
    <property type="molecule type" value="Genomic_DNA"/>
</dbReference>
<dbReference type="AlphaFoldDB" id="A0A0F9BHF9"/>
<organism evidence="3">
    <name type="scientific">marine sediment metagenome</name>
    <dbReference type="NCBI Taxonomy" id="412755"/>
    <lineage>
        <taxon>unclassified sequences</taxon>
        <taxon>metagenomes</taxon>
        <taxon>ecological metagenomes</taxon>
    </lineage>
</organism>
<protein>
    <recommendedName>
        <fullName evidence="2">PFL domain-containing protein</fullName>
    </recommendedName>
</protein>
<evidence type="ECO:0000259" key="2">
    <source>
        <dbReference type="Pfam" id="PF02901"/>
    </source>
</evidence>
<keyword evidence="1" id="KW-0378">Hydrolase</keyword>
<dbReference type="GO" id="GO:0004252">
    <property type="term" value="F:serine-type endopeptidase activity"/>
    <property type="evidence" value="ECO:0007669"/>
    <property type="project" value="InterPro"/>
</dbReference>
<dbReference type="Gene3D" id="3.40.50.200">
    <property type="entry name" value="Peptidase S8/S53 domain"/>
    <property type="match status" value="1"/>
</dbReference>
<name>A0A0F9BHF9_9ZZZZ</name>